<evidence type="ECO:0000313" key="2">
    <source>
        <dbReference type="Proteomes" id="UP000233551"/>
    </source>
</evidence>
<proteinExistence type="predicted"/>
<sequence>MPLSDTTSESTLIEVISPTKPGKRSLMRILAARYLNMSRRRLYQMTLRKTITWTMRMPTGLPHIVSRRWMPTMSVLGREDREKRVMDHSGPK</sequence>
<accession>A0A2I0HFK7</accession>
<protein>
    <submittedName>
        <fullName evidence="1">Uncharacterized protein</fullName>
    </submittedName>
</protein>
<name>A0A2I0HFK7_PUNGR</name>
<feature type="non-terminal residue" evidence="1">
    <location>
        <position position="92"/>
    </location>
</feature>
<dbReference type="AlphaFoldDB" id="A0A2I0HFK7"/>
<dbReference type="EMBL" id="PGOL01035967">
    <property type="protein sequence ID" value="PKI26164.1"/>
    <property type="molecule type" value="Genomic_DNA"/>
</dbReference>
<keyword evidence="2" id="KW-1185">Reference proteome</keyword>
<comment type="caution">
    <text evidence="1">The sequence shown here is derived from an EMBL/GenBank/DDBJ whole genome shotgun (WGS) entry which is preliminary data.</text>
</comment>
<dbReference type="Proteomes" id="UP000233551">
    <property type="component" value="Unassembled WGS sequence"/>
</dbReference>
<evidence type="ECO:0000313" key="1">
    <source>
        <dbReference type="EMBL" id="PKI26164.1"/>
    </source>
</evidence>
<organism evidence="1 2">
    <name type="scientific">Punica granatum</name>
    <name type="common">Pomegranate</name>
    <dbReference type="NCBI Taxonomy" id="22663"/>
    <lineage>
        <taxon>Eukaryota</taxon>
        <taxon>Viridiplantae</taxon>
        <taxon>Streptophyta</taxon>
        <taxon>Embryophyta</taxon>
        <taxon>Tracheophyta</taxon>
        <taxon>Spermatophyta</taxon>
        <taxon>Magnoliopsida</taxon>
        <taxon>eudicotyledons</taxon>
        <taxon>Gunneridae</taxon>
        <taxon>Pentapetalae</taxon>
        <taxon>rosids</taxon>
        <taxon>malvids</taxon>
        <taxon>Myrtales</taxon>
        <taxon>Lythraceae</taxon>
        <taxon>Punica</taxon>
    </lineage>
</organism>
<reference evidence="1 2" key="1">
    <citation type="submission" date="2017-11" db="EMBL/GenBank/DDBJ databases">
        <title>De-novo sequencing of pomegranate (Punica granatum L.) genome.</title>
        <authorList>
            <person name="Akparov Z."/>
            <person name="Amiraslanov A."/>
            <person name="Hajiyeva S."/>
            <person name="Abbasov M."/>
            <person name="Kaur K."/>
            <person name="Hamwieh A."/>
            <person name="Solovyev V."/>
            <person name="Salamov A."/>
            <person name="Braich B."/>
            <person name="Kosarev P."/>
            <person name="Mahmoud A."/>
            <person name="Hajiyev E."/>
            <person name="Babayeva S."/>
            <person name="Izzatullayeva V."/>
            <person name="Mammadov A."/>
            <person name="Mammadov A."/>
            <person name="Sharifova S."/>
            <person name="Ojaghi J."/>
            <person name="Eynullazada K."/>
            <person name="Bayramov B."/>
            <person name="Abdulazimova A."/>
            <person name="Shahmuradov I."/>
        </authorList>
    </citation>
    <scope>NUCLEOTIDE SEQUENCE [LARGE SCALE GENOMIC DNA]</scope>
    <source>
        <strain evidence="2">cv. AG2017</strain>
        <tissue evidence="1">Leaf</tissue>
    </source>
</reference>
<gene>
    <name evidence="1" type="ORF">CRG98_049147</name>
</gene>